<evidence type="ECO:0000256" key="1">
    <source>
        <dbReference type="SAM" id="MobiDB-lite"/>
    </source>
</evidence>
<dbReference type="Proteomes" id="UP000501690">
    <property type="component" value="Linkage Group LG11"/>
</dbReference>
<feature type="compositionally biased region" description="Basic and acidic residues" evidence="1">
    <location>
        <begin position="24"/>
        <end position="39"/>
    </location>
</feature>
<accession>A0A4D6NKM9</accession>
<evidence type="ECO:0000313" key="4">
    <source>
        <dbReference type="Proteomes" id="UP000501690"/>
    </source>
</evidence>
<feature type="region of interest" description="Disordered" evidence="1">
    <location>
        <begin position="1"/>
        <end position="39"/>
    </location>
</feature>
<proteinExistence type="predicted"/>
<reference evidence="3 4" key="1">
    <citation type="submission" date="2019-04" db="EMBL/GenBank/DDBJ databases">
        <title>An improved genome assembly and genetic linkage map for asparagus bean, Vigna unguiculata ssp. sesquipedialis.</title>
        <authorList>
            <person name="Xia Q."/>
            <person name="Zhang R."/>
            <person name="Dong Y."/>
        </authorList>
    </citation>
    <scope>NUCLEOTIDE SEQUENCE [LARGE SCALE GENOMIC DNA]</scope>
    <source>
        <tissue evidence="3">Leaf</tissue>
    </source>
</reference>
<dbReference type="EMBL" id="CP039355">
    <property type="protein sequence ID" value="QCE13490.1"/>
    <property type="molecule type" value="Genomic_DNA"/>
</dbReference>
<evidence type="ECO:0000313" key="2">
    <source>
        <dbReference type="EMBL" id="QCE13490.1"/>
    </source>
</evidence>
<dbReference type="Gramene" id="Vigun09g031100.1.v1.2">
    <property type="protein sequence ID" value="Vigun09g031100.1.v1.2.CDS.1"/>
    <property type="gene ID" value="Vigun09g031100.v1.2"/>
</dbReference>
<feature type="compositionally biased region" description="Basic and acidic residues" evidence="1">
    <location>
        <begin position="1"/>
        <end position="17"/>
    </location>
</feature>
<organism evidence="3 4">
    <name type="scientific">Vigna unguiculata</name>
    <name type="common">Cowpea</name>
    <dbReference type="NCBI Taxonomy" id="3917"/>
    <lineage>
        <taxon>Eukaryota</taxon>
        <taxon>Viridiplantae</taxon>
        <taxon>Streptophyta</taxon>
        <taxon>Embryophyta</taxon>
        <taxon>Tracheophyta</taxon>
        <taxon>Spermatophyta</taxon>
        <taxon>Magnoliopsida</taxon>
        <taxon>eudicotyledons</taxon>
        <taxon>Gunneridae</taxon>
        <taxon>Pentapetalae</taxon>
        <taxon>rosids</taxon>
        <taxon>fabids</taxon>
        <taxon>Fabales</taxon>
        <taxon>Fabaceae</taxon>
        <taxon>Papilionoideae</taxon>
        <taxon>50 kb inversion clade</taxon>
        <taxon>NPAAA clade</taxon>
        <taxon>indigoferoid/millettioid clade</taxon>
        <taxon>Phaseoleae</taxon>
        <taxon>Vigna</taxon>
    </lineage>
</organism>
<keyword evidence="4" id="KW-1185">Reference proteome</keyword>
<dbReference type="AlphaFoldDB" id="A0A4D6NKM9"/>
<name>A0A4D6NKM9_VIGUN</name>
<sequence length="76" mass="8511">MVMEAQKEKREEEEMKRGSKNKNSNKEENGSKGETVSKRVIGESIISDAGDNGRAQTPHDVLAFFRSVRNIDSSLE</sequence>
<evidence type="ECO:0000313" key="3">
    <source>
        <dbReference type="EMBL" id="QCE13491.1"/>
    </source>
</evidence>
<protein>
    <submittedName>
        <fullName evidence="3">Uncharacterized protein</fullName>
    </submittedName>
</protein>
<dbReference type="OrthoDB" id="687180at2759"/>
<dbReference type="EMBL" id="CP039355">
    <property type="protein sequence ID" value="QCE13491.1"/>
    <property type="molecule type" value="Genomic_DNA"/>
</dbReference>
<gene>
    <name evidence="2" type="ORF">DEO72_LG11g483</name>
    <name evidence="3" type="ORF">DEO72_LG11g484</name>
</gene>